<dbReference type="AlphaFoldDB" id="A0A840CVE1"/>
<keyword evidence="2" id="KW-1185">Reference proteome</keyword>
<accession>A0A840CVE1</accession>
<protein>
    <submittedName>
        <fullName evidence="1">AcrR family transcriptional regulator</fullName>
    </submittedName>
</protein>
<gene>
    <name evidence="1" type="ORF">GGR06_001636</name>
</gene>
<evidence type="ECO:0000313" key="1">
    <source>
        <dbReference type="EMBL" id="MBB4043850.1"/>
    </source>
</evidence>
<dbReference type="EMBL" id="JACIER010000005">
    <property type="protein sequence ID" value="MBB4043850.1"/>
    <property type="molecule type" value="Genomic_DNA"/>
</dbReference>
<dbReference type="Proteomes" id="UP000560658">
    <property type="component" value="Unassembled WGS sequence"/>
</dbReference>
<sequence>MNEKLYFRDKESVFVECLDDILSQAIEDAAREVDTMDAHNMSLCEECGGQIVDTNSILKLKK</sequence>
<dbReference type="RefSeq" id="WP_148298296.1">
    <property type="nucleotide sequence ID" value="NZ_JACIER010000005.1"/>
</dbReference>
<comment type="caution">
    <text evidence="1">The sequence shown here is derived from an EMBL/GenBank/DDBJ whole genome shotgun (WGS) entry which is preliminary data.</text>
</comment>
<evidence type="ECO:0000313" key="2">
    <source>
        <dbReference type="Proteomes" id="UP000560658"/>
    </source>
</evidence>
<name>A0A840CVE1_9BACE</name>
<organism evidence="1 2">
    <name type="scientific">Bacteroides reticulotermitis</name>
    <dbReference type="NCBI Taxonomy" id="1133319"/>
    <lineage>
        <taxon>Bacteria</taxon>
        <taxon>Pseudomonadati</taxon>
        <taxon>Bacteroidota</taxon>
        <taxon>Bacteroidia</taxon>
        <taxon>Bacteroidales</taxon>
        <taxon>Bacteroidaceae</taxon>
        <taxon>Bacteroides</taxon>
    </lineage>
</organism>
<proteinExistence type="predicted"/>
<reference evidence="1" key="1">
    <citation type="submission" date="2020-08" db="EMBL/GenBank/DDBJ databases">
        <title>Genomic Encyclopedia of Type Strains, Phase IV (KMG-IV): sequencing the most valuable type-strain genomes for metagenomic binning, comparative biology and taxonomic classification.</title>
        <authorList>
            <person name="Goeker M."/>
        </authorList>
    </citation>
    <scope>NUCLEOTIDE SEQUENCE [LARGE SCALE GENOMIC DNA]</scope>
    <source>
        <strain evidence="1">DSM 105720</strain>
    </source>
</reference>